<dbReference type="PROSITE" id="PS51257">
    <property type="entry name" value="PROKAR_LIPOPROTEIN"/>
    <property type="match status" value="1"/>
</dbReference>
<feature type="domain" description="DNA/RNA non-specific endonuclease/pyrophosphatase/phosphodiesterase" evidence="5">
    <location>
        <begin position="348"/>
        <end position="570"/>
    </location>
</feature>
<dbReference type="InterPro" id="IPR044925">
    <property type="entry name" value="His-Me_finger_sf"/>
</dbReference>
<dbReference type="SMART" id="SM00892">
    <property type="entry name" value="Endonuclease_NS"/>
    <property type="match status" value="1"/>
</dbReference>
<sequence>MKNLFFYVSFLVFLSSVMSGCSDSNENDEPINEEDAFLNVSHVVLTFNESDASKNVITIKSNYPWEATTSHQSLKIDKNAGDAGEDKITIKDLPSGENYKLTITTKAKTPKNVISKEITVKRKNNINTTIYYSNNFDKEIATKTYNGSYWPYLDQFNGWDNKNGEGSGTVTYSFISLSVRNDWFSNFNPTNAYRGQASGANNLYFSSANSYFIIENITIPNNQKDFLFTFGCQEANAFNFSHLTISISKDGISWIPLTYSRDNSKEWDLATVSFSLKQEASTLYFRFQTTVSNQIRVDDVKLSSGTTSTNIIDFGNVTQYPLVELPQLNLTINNYQYISHSAILNNRKVRNYTMCFDKNMHAAHWVAYPLHSSYRGGSGRTEAWAADPLIEEQYQPKLYGTDGLTFYRNYSRGHQIPSADRTANDELNNQTFYASNMTPQSGDFNGGIWGTLEGKIRDNICNDTLYVVTGCYFGNNYTTTRDGCNGNNESQVSKDCPVPTHYFKVILRTRSGSSGKPIPECSANELKAIGFWLEHKTIENDASLLKNYCKSVTEIEQLTGIKFFPVIPESVKKQCTPSDWSL</sequence>
<organism evidence="6 7">
    <name type="scientific">Coprobacter secundus subsp. similis</name>
    <dbReference type="NCBI Taxonomy" id="2751153"/>
    <lineage>
        <taxon>Bacteria</taxon>
        <taxon>Pseudomonadati</taxon>
        <taxon>Bacteroidota</taxon>
        <taxon>Bacteroidia</taxon>
        <taxon>Bacteroidales</taxon>
        <taxon>Barnesiellaceae</taxon>
        <taxon>Coprobacter</taxon>
    </lineage>
</organism>
<evidence type="ECO:0000313" key="7">
    <source>
        <dbReference type="Proteomes" id="UP000594042"/>
    </source>
</evidence>
<dbReference type="PANTHER" id="PTHR13966">
    <property type="entry name" value="ENDONUCLEASE RELATED"/>
    <property type="match status" value="1"/>
</dbReference>
<feature type="domain" description="ENPP1-3/EXOG-like endonuclease/phosphodiesterase" evidence="4">
    <location>
        <begin position="349"/>
        <end position="570"/>
    </location>
</feature>
<keyword evidence="3" id="KW-0732">Signal</keyword>
<dbReference type="InterPro" id="IPR020821">
    <property type="entry name" value="ENPP1-3/EXOG-like_nuc-like"/>
</dbReference>
<dbReference type="Gene3D" id="3.40.570.10">
    <property type="entry name" value="Extracellular Endonuclease, subunit A"/>
    <property type="match status" value="1"/>
</dbReference>
<protein>
    <recommendedName>
        <fullName evidence="8">Endonuclease</fullName>
    </recommendedName>
</protein>
<feature type="chain" id="PRO_5028918998" description="Endonuclease" evidence="3">
    <location>
        <begin position="25"/>
        <end position="582"/>
    </location>
</feature>
<reference evidence="7" key="1">
    <citation type="submission" date="2020-07" db="EMBL/GenBank/DDBJ databases">
        <title>Complete genome sequencing of Coprobacter sp. strain 2CBH44.</title>
        <authorList>
            <person name="Sakamoto M."/>
            <person name="Murakami T."/>
            <person name="Mori H."/>
        </authorList>
    </citation>
    <scope>NUCLEOTIDE SEQUENCE [LARGE SCALE GENOMIC DNA]</scope>
    <source>
        <strain evidence="7">2CBH44</strain>
    </source>
</reference>
<feature type="active site" description="Proton acceptor" evidence="1">
    <location>
        <position position="414"/>
    </location>
</feature>
<evidence type="ECO:0000259" key="5">
    <source>
        <dbReference type="SMART" id="SM00892"/>
    </source>
</evidence>
<keyword evidence="2" id="KW-0479">Metal-binding</keyword>
<dbReference type="KEGG" id="copr:Cop2CBH44_16670"/>
<dbReference type="SUPFAM" id="SSF54060">
    <property type="entry name" value="His-Me finger endonucleases"/>
    <property type="match status" value="1"/>
</dbReference>
<feature type="binding site" evidence="2">
    <location>
        <position position="445"/>
    </location>
    <ligand>
        <name>Mg(2+)</name>
        <dbReference type="ChEBI" id="CHEBI:18420"/>
        <note>catalytic</note>
    </ligand>
</feature>
<feature type="signal peptide" evidence="3">
    <location>
        <begin position="1"/>
        <end position="24"/>
    </location>
</feature>
<dbReference type="InterPro" id="IPR040255">
    <property type="entry name" value="Non-specific_endonuclease"/>
</dbReference>
<dbReference type="GO" id="GO:0016787">
    <property type="term" value="F:hydrolase activity"/>
    <property type="evidence" value="ECO:0007669"/>
    <property type="project" value="InterPro"/>
</dbReference>
<evidence type="ECO:0000256" key="3">
    <source>
        <dbReference type="SAM" id="SignalP"/>
    </source>
</evidence>
<dbReference type="InterPro" id="IPR044929">
    <property type="entry name" value="DNA/RNA_non-sp_Endonuclease_sf"/>
</dbReference>
<dbReference type="Pfam" id="PF01223">
    <property type="entry name" value="Endonuclease_NS"/>
    <property type="match status" value="1"/>
</dbReference>
<gene>
    <name evidence="6" type="ORF">Cop2CBH44_16670</name>
</gene>
<dbReference type="RefSeq" id="WP_200754631.1">
    <property type="nucleotide sequence ID" value="NZ_AP023322.1"/>
</dbReference>
<dbReference type="PANTHER" id="PTHR13966:SF5">
    <property type="entry name" value="ENDONUCLEASE G, MITOCHONDRIAL"/>
    <property type="match status" value="1"/>
</dbReference>
<proteinExistence type="predicted"/>
<dbReference type="InterPro" id="IPR001604">
    <property type="entry name" value="Endo_G_ENPP1-like_dom"/>
</dbReference>
<dbReference type="EMBL" id="AP023322">
    <property type="protein sequence ID" value="BCI63314.1"/>
    <property type="molecule type" value="Genomic_DNA"/>
</dbReference>
<dbReference type="GO" id="GO:0046872">
    <property type="term" value="F:metal ion binding"/>
    <property type="evidence" value="ECO:0007669"/>
    <property type="project" value="UniProtKB-KW"/>
</dbReference>
<dbReference type="GO" id="GO:0004519">
    <property type="term" value="F:endonuclease activity"/>
    <property type="evidence" value="ECO:0007669"/>
    <property type="project" value="TreeGrafter"/>
</dbReference>
<name>A0A7G1HXY7_9BACT</name>
<dbReference type="SMART" id="SM00477">
    <property type="entry name" value="NUC"/>
    <property type="match status" value="1"/>
</dbReference>
<keyword evidence="7" id="KW-1185">Reference proteome</keyword>
<evidence type="ECO:0000256" key="2">
    <source>
        <dbReference type="PIRSR" id="PIRSR640255-2"/>
    </source>
</evidence>
<evidence type="ECO:0000313" key="6">
    <source>
        <dbReference type="EMBL" id="BCI63314.1"/>
    </source>
</evidence>
<evidence type="ECO:0008006" key="8">
    <source>
        <dbReference type="Google" id="ProtNLM"/>
    </source>
</evidence>
<evidence type="ECO:0000259" key="4">
    <source>
        <dbReference type="SMART" id="SM00477"/>
    </source>
</evidence>
<dbReference type="GO" id="GO:0003676">
    <property type="term" value="F:nucleic acid binding"/>
    <property type="evidence" value="ECO:0007669"/>
    <property type="project" value="InterPro"/>
</dbReference>
<accession>A0A7G1HXY7</accession>
<evidence type="ECO:0000256" key="1">
    <source>
        <dbReference type="PIRSR" id="PIRSR640255-1"/>
    </source>
</evidence>
<dbReference type="AlphaFoldDB" id="A0A7G1HXY7"/>
<dbReference type="Proteomes" id="UP000594042">
    <property type="component" value="Chromosome"/>
</dbReference>